<comment type="caution">
    <text evidence="2">The sequence shown here is derived from an EMBL/GenBank/DDBJ whole genome shotgun (WGS) entry which is preliminary data.</text>
</comment>
<reference evidence="2" key="1">
    <citation type="submission" date="2022-04" db="EMBL/GenBank/DDBJ databases">
        <title>Carnegiea gigantea Genome sequencing and assembly v2.</title>
        <authorList>
            <person name="Copetti D."/>
            <person name="Sanderson M.J."/>
            <person name="Burquez A."/>
            <person name="Wojciechowski M.F."/>
        </authorList>
    </citation>
    <scope>NUCLEOTIDE SEQUENCE</scope>
    <source>
        <strain evidence="2">SGP5-SGP5p</strain>
        <tissue evidence="2">Aerial part</tissue>
    </source>
</reference>
<dbReference type="AlphaFoldDB" id="A0A9Q1GSV2"/>
<accession>A0A9Q1GSV2</accession>
<name>A0A9Q1GSV2_9CARY</name>
<dbReference type="EMBL" id="JAKOGI010001633">
    <property type="protein sequence ID" value="KAJ8424629.1"/>
    <property type="molecule type" value="Genomic_DNA"/>
</dbReference>
<feature type="domain" description="Aminotransferase-like plant mobile" evidence="1">
    <location>
        <begin position="19"/>
        <end position="238"/>
    </location>
</feature>
<dbReference type="OrthoDB" id="694455at2759"/>
<protein>
    <recommendedName>
        <fullName evidence="1">Aminotransferase-like plant mobile domain-containing protein</fullName>
    </recommendedName>
</protein>
<sequence length="313" mass="35692">MEWTKRVLTCFEEPLKQAGIFGADGVSQFSYHFDANVWRAFCELWSPLTNTLHHGAGEVGISLYDLERLGGLPILGDIYEEFLPQTKDLVGHNKYPAAVAELLRIHAEFCEFHKAKHIYYDLWLDHFYRKYLVYFAYGDQTNSGKEKVETKKGAHFISRKRMADLNITAEGELTAFLAFWLSCFVLPHDKEVIRPETFVMAALMASGQQVSLASTVLGYIYHGLEDAVSNPDYPGKANTIFPIHYVIGWLAELFPCLYRHRPDSDRPNDFPTLVCYAGLLGSKLSLSQARHIFRDGRYLSVRASSYREDSRNG</sequence>
<dbReference type="PANTHER" id="PTHR36607">
    <property type="entry name" value="1,2-DIHYDROXY-3-KETO-5-METHYLTHIOPENTENE DIOXYGENASE 4"/>
    <property type="match status" value="1"/>
</dbReference>
<dbReference type="PANTHER" id="PTHR36607:SF20">
    <property type="entry name" value="AMINOTRANSFERASE-LIKE PLANT MOBILE DOMAIN-CONTAINING PROTEIN"/>
    <property type="match status" value="1"/>
</dbReference>
<dbReference type="InterPro" id="IPR019557">
    <property type="entry name" value="AminoTfrase-like_pln_mobile"/>
</dbReference>
<evidence type="ECO:0000313" key="2">
    <source>
        <dbReference type="EMBL" id="KAJ8424629.1"/>
    </source>
</evidence>
<organism evidence="2 3">
    <name type="scientific">Carnegiea gigantea</name>
    <dbReference type="NCBI Taxonomy" id="171969"/>
    <lineage>
        <taxon>Eukaryota</taxon>
        <taxon>Viridiplantae</taxon>
        <taxon>Streptophyta</taxon>
        <taxon>Embryophyta</taxon>
        <taxon>Tracheophyta</taxon>
        <taxon>Spermatophyta</taxon>
        <taxon>Magnoliopsida</taxon>
        <taxon>eudicotyledons</taxon>
        <taxon>Gunneridae</taxon>
        <taxon>Pentapetalae</taxon>
        <taxon>Caryophyllales</taxon>
        <taxon>Cactineae</taxon>
        <taxon>Cactaceae</taxon>
        <taxon>Cactoideae</taxon>
        <taxon>Echinocereeae</taxon>
        <taxon>Carnegiea</taxon>
    </lineage>
</organism>
<evidence type="ECO:0000259" key="1">
    <source>
        <dbReference type="Pfam" id="PF10536"/>
    </source>
</evidence>
<proteinExistence type="predicted"/>
<gene>
    <name evidence="2" type="ORF">Cgig2_032809</name>
</gene>
<dbReference type="Pfam" id="PF10536">
    <property type="entry name" value="PMD"/>
    <property type="match status" value="1"/>
</dbReference>
<keyword evidence="3" id="KW-1185">Reference proteome</keyword>
<evidence type="ECO:0000313" key="3">
    <source>
        <dbReference type="Proteomes" id="UP001153076"/>
    </source>
</evidence>
<dbReference type="Proteomes" id="UP001153076">
    <property type="component" value="Unassembled WGS sequence"/>
</dbReference>